<evidence type="ECO:0008006" key="3">
    <source>
        <dbReference type="Google" id="ProtNLM"/>
    </source>
</evidence>
<dbReference type="GO" id="GO:0043015">
    <property type="term" value="F:gamma-tubulin binding"/>
    <property type="evidence" value="ECO:0007669"/>
    <property type="project" value="TreeGrafter"/>
</dbReference>
<gene>
    <name evidence="1" type="ORF">LNINA_LOCUS12128</name>
</gene>
<dbReference type="GO" id="GO:0005737">
    <property type="term" value="C:cytoplasm"/>
    <property type="evidence" value="ECO:0007669"/>
    <property type="project" value="TreeGrafter"/>
</dbReference>
<protein>
    <recommendedName>
        <fullName evidence="3">Neural cell expressed developmentally down-regulated protein 1</fullName>
    </recommendedName>
</protein>
<reference evidence="1 2" key="1">
    <citation type="submission" date="2023-11" db="EMBL/GenBank/DDBJ databases">
        <authorList>
            <person name="Okamura Y."/>
        </authorList>
    </citation>
    <scope>NUCLEOTIDE SEQUENCE [LARGE SCALE GENOMIC DNA]</scope>
</reference>
<dbReference type="GO" id="GO:0036064">
    <property type="term" value="C:ciliary basal body"/>
    <property type="evidence" value="ECO:0007669"/>
    <property type="project" value="TreeGrafter"/>
</dbReference>
<evidence type="ECO:0000313" key="1">
    <source>
        <dbReference type="EMBL" id="CAK1553111.1"/>
    </source>
</evidence>
<name>A0AAV1JXF9_9NEOP</name>
<organism evidence="1 2">
    <name type="scientific">Leptosia nina</name>
    <dbReference type="NCBI Taxonomy" id="320188"/>
    <lineage>
        <taxon>Eukaryota</taxon>
        <taxon>Metazoa</taxon>
        <taxon>Ecdysozoa</taxon>
        <taxon>Arthropoda</taxon>
        <taxon>Hexapoda</taxon>
        <taxon>Insecta</taxon>
        <taxon>Pterygota</taxon>
        <taxon>Neoptera</taxon>
        <taxon>Endopterygota</taxon>
        <taxon>Lepidoptera</taxon>
        <taxon>Glossata</taxon>
        <taxon>Ditrysia</taxon>
        <taxon>Papilionoidea</taxon>
        <taxon>Pieridae</taxon>
        <taxon>Pierinae</taxon>
        <taxon>Leptosia</taxon>
    </lineage>
</organism>
<dbReference type="InterPro" id="IPR015943">
    <property type="entry name" value="WD40/YVTN_repeat-like_dom_sf"/>
</dbReference>
<dbReference type="GO" id="GO:0000278">
    <property type="term" value="P:mitotic cell cycle"/>
    <property type="evidence" value="ECO:0007669"/>
    <property type="project" value="TreeGrafter"/>
</dbReference>
<accession>A0AAV1JXF9</accession>
<dbReference type="PANTHER" id="PTHR44414:SF1">
    <property type="entry name" value="PROTEIN NEDD1"/>
    <property type="match status" value="1"/>
</dbReference>
<proteinExistence type="predicted"/>
<dbReference type="GO" id="GO:0005813">
    <property type="term" value="C:centrosome"/>
    <property type="evidence" value="ECO:0007669"/>
    <property type="project" value="TreeGrafter"/>
</dbReference>
<dbReference type="InterPro" id="IPR036322">
    <property type="entry name" value="WD40_repeat_dom_sf"/>
</dbReference>
<dbReference type="AlphaFoldDB" id="A0AAV1JXF9"/>
<dbReference type="InterPro" id="IPR001680">
    <property type="entry name" value="WD40_rpt"/>
</dbReference>
<dbReference type="GO" id="GO:0007020">
    <property type="term" value="P:microtubule nucleation"/>
    <property type="evidence" value="ECO:0007669"/>
    <property type="project" value="TreeGrafter"/>
</dbReference>
<dbReference type="InterPro" id="IPR052818">
    <property type="entry name" value="NEDD1_Spindle_Assembly"/>
</dbReference>
<dbReference type="GO" id="GO:0005814">
    <property type="term" value="C:centriole"/>
    <property type="evidence" value="ECO:0007669"/>
    <property type="project" value="TreeGrafter"/>
</dbReference>
<dbReference type="Proteomes" id="UP001497472">
    <property type="component" value="Unassembled WGS sequence"/>
</dbReference>
<dbReference type="GO" id="GO:0000922">
    <property type="term" value="C:spindle pole"/>
    <property type="evidence" value="ECO:0007669"/>
    <property type="project" value="TreeGrafter"/>
</dbReference>
<sequence length="537" mass="60168">MYLSSISSHLLLYDTNSWEVKYSYGKSEGILKDVSWSDDSKYILLVNPKGAVEILSPAIQNLTLQHVPIEESSSATFQRDGHQNIAVGTQKGEVIIWDAKNKAKIKTFPTSPNHTCVNILSFNAKNTSVAATMQNGDTVIYGLATNIPVSTVKLNCSKSISAMKFHHEARSLLGLATDEGHVILRDITTNKDKATFEDSHASPVTDFVFSLINKDVMLSCGYDKSMQVYDIRQKNVVSTLKTPYALTALAINSENHVALGSQKGHVLLYDLRDLTSPYKVLKGHDNKVQKVAFQPPRKKFFSPDLSLVDRLDIYSPAKASPLRNCSSDMFFANNTPPKPTEVPPTEAEDSFLLMMGMRDKTNDGIDSDANKSFDSIGKIDQIEFRLHQIDMEKNISKSSTPIVNKTTEHNSLHPMLHNAVSEGRISNGRAPNITNPKQNSLRNDAIIDDKAIEDLKDFMKLNLSYVTDENKNSFLHIMMALTKQNLYLEKQLSNMNNRLLSIQETQTELLEINRNLAIEIYEMKNKHNLNNSSKRTL</sequence>
<keyword evidence="2" id="KW-1185">Reference proteome</keyword>
<comment type="caution">
    <text evidence="1">The sequence shown here is derived from an EMBL/GenBank/DDBJ whole genome shotgun (WGS) entry which is preliminary data.</text>
</comment>
<evidence type="ECO:0000313" key="2">
    <source>
        <dbReference type="Proteomes" id="UP001497472"/>
    </source>
</evidence>
<dbReference type="SMART" id="SM00320">
    <property type="entry name" value="WD40"/>
    <property type="match status" value="5"/>
</dbReference>
<dbReference type="SUPFAM" id="SSF50978">
    <property type="entry name" value="WD40 repeat-like"/>
    <property type="match status" value="1"/>
</dbReference>
<dbReference type="EMBL" id="CAVLEF010000203">
    <property type="protein sequence ID" value="CAK1553111.1"/>
    <property type="molecule type" value="Genomic_DNA"/>
</dbReference>
<dbReference type="Gene3D" id="2.130.10.10">
    <property type="entry name" value="YVTN repeat-like/Quinoprotein amine dehydrogenase"/>
    <property type="match status" value="2"/>
</dbReference>
<dbReference type="PANTHER" id="PTHR44414">
    <property type="entry name" value="PROTEIN NEDD1"/>
    <property type="match status" value="1"/>
</dbReference>